<dbReference type="EMBL" id="LGRN01000143">
    <property type="protein sequence ID" value="OJD15664.1"/>
    <property type="molecule type" value="Genomic_DNA"/>
</dbReference>
<feature type="signal peptide" evidence="1">
    <location>
        <begin position="1"/>
        <end position="22"/>
    </location>
</feature>
<dbReference type="AlphaFoldDB" id="A0A1J9PGX2"/>
<evidence type="ECO:0000313" key="3">
    <source>
        <dbReference type="Proteomes" id="UP000182235"/>
    </source>
</evidence>
<dbReference type="STRING" id="1447872.A0A1J9PGX2"/>
<keyword evidence="1" id="KW-0732">Signal</keyword>
<feature type="chain" id="PRO_5013312508" evidence="1">
    <location>
        <begin position="23"/>
        <end position="77"/>
    </location>
</feature>
<protein>
    <submittedName>
        <fullName evidence="2">Uncharacterized protein</fullName>
    </submittedName>
</protein>
<organism evidence="2 3">
    <name type="scientific">Emergomyces pasteurianus Ep9510</name>
    <dbReference type="NCBI Taxonomy" id="1447872"/>
    <lineage>
        <taxon>Eukaryota</taxon>
        <taxon>Fungi</taxon>
        <taxon>Dikarya</taxon>
        <taxon>Ascomycota</taxon>
        <taxon>Pezizomycotina</taxon>
        <taxon>Eurotiomycetes</taxon>
        <taxon>Eurotiomycetidae</taxon>
        <taxon>Onygenales</taxon>
        <taxon>Ajellomycetaceae</taxon>
        <taxon>Emergomyces</taxon>
    </lineage>
</organism>
<evidence type="ECO:0000256" key="1">
    <source>
        <dbReference type="SAM" id="SignalP"/>
    </source>
</evidence>
<evidence type="ECO:0000313" key="2">
    <source>
        <dbReference type="EMBL" id="OJD15664.1"/>
    </source>
</evidence>
<dbReference type="OrthoDB" id="3799394at2759"/>
<accession>A0A1J9PGX2</accession>
<comment type="caution">
    <text evidence="2">The sequence shown here is derived from an EMBL/GenBank/DDBJ whole genome shotgun (WGS) entry which is preliminary data.</text>
</comment>
<gene>
    <name evidence="2" type="ORF">AJ78_04082</name>
</gene>
<reference evidence="2 3" key="1">
    <citation type="submission" date="2015-07" db="EMBL/GenBank/DDBJ databases">
        <title>Emmonsia species relationships and genome sequence.</title>
        <authorList>
            <consortium name="The Broad Institute Genomics Platform"/>
            <person name="Cuomo C.A."/>
            <person name="Munoz J.F."/>
            <person name="Imamovic A."/>
            <person name="Priest M.E."/>
            <person name="Young S."/>
            <person name="Clay O.K."/>
            <person name="McEwen J.G."/>
        </authorList>
    </citation>
    <scope>NUCLEOTIDE SEQUENCE [LARGE SCALE GENOMIC DNA]</scope>
    <source>
        <strain evidence="2 3">UAMH 9510</strain>
    </source>
</reference>
<keyword evidence="3" id="KW-1185">Reference proteome</keyword>
<dbReference type="Proteomes" id="UP000182235">
    <property type="component" value="Unassembled WGS sequence"/>
</dbReference>
<sequence>MTLFSKAASLAILAFLFATVSASPSNPVNYGRGVSFDPEFCGGFGGIQCPPPKQCYDDPRDECDPDLGHRDCAGICL</sequence>
<name>A0A1J9PGX2_9EURO</name>
<proteinExistence type="predicted"/>